<dbReference type="InterPro" id="IPR036393">
    <property type="entry name" value="AceGlu_kinase-like_sf"/>
</dbReference>
<proteinExistence type="predicted"/>
<dbReference type="InterPro" id="IPR001048">
    <property type="entry name" value="Asp/Glu/Uridylate_kinase"/>
</dbReference>
<dbReference type="Gene3D" id="3.40.1160.10">
    <property type="entry name" value="Acetylglutamate kinase-like"/>
    <property type="match status" value="1"/>
</dbReference>
<comment type="caution">
    <text evidence="2">The sequence shown here is derived from an EMBL/GenBank/DDBJ whole genome shotgun (WGS) entry which is preliminary data.</text>
</comment>
<name>A0A645BEC3_9ZZZZ</name>
<protein>
    <recommendedName>
        <fullName evidence="1">Aspartate/glutamate/uridylate kinase domain-containing protein</fullName>
    </recommendedName>
</protein>
<reference evidence="2" key="1">
    <citation type="submission" date="2019-08" db="EMBL/GenBank/DDBJ databases">
        <authorList>
            <person name="Kucharzyk K."/>
            <person name="Murdoch R.W."/>
            <person name="Higgins S."/>
            <person name="Loffler F."/>
        </authorList>
    </citation>
    <scope>NUCLEOTIDE SEQUENCE</scope>
</reference>
<evidence type="ECO:0000313" key="2">
    <source>
        <dbReference type="EMBL" id="MPM63408.1"/>
    </source>
</evidence>
<dbReference type="SUPFAM" id="SSF53633">
    <property type="entry name" value="Carbamate kinase-like"/>
    <property type="match status" value="1"/>
</dbReference>
<organism evidence="2">
    <name type="scientific">bioreactor metagenome</name>
    <dbReference type="NCBI Taxonomy" id="1076179"/>
    <lineage>
        <taxon>unclassified sequences</taxon>
        <taxon>metagenomes</taxon>
        <taxon>ecological metagenomes</taxon>
    </lineage>
</organism>
<feature type="domain" description="Aspartate/glutamate/uridylate kinase" evidence="1">
    <location>
        <begin position="3"/>
        <end position="104"/>
    </location>
</feature>
<evidence type="ECO:0000259" key="1">
    <source>
        <dbReference type="Pfam" id="PF00696"/>
    </source>
</evidence>
<gene>
    <name evidence="2" type="ORF">SDC9_110288</name>
</gene>
<accession>A0A645BEC3</accession>
<sequence>MALDNGLLPIIFGDVAFDEALGGTILSTEEQMKHLVPALMPTRILLAGLEEGVWQDFPACTQLINTITTTSYPQVRQHVFGSSSTDVTGGMDSKVAEMMSLVVEYPQLEVSIFSGKEPEAVYKALAGESIGTILRDH</sequence>
<dbReference type="EMBL" id="VSSQ01019397">
    <property type="protein sequence ID" value="MPM63408.1"/>
    <property type="molecule type" value="Genomic_DNA"/>
</dbReference>
<dbReference type="AlphaFoldDB" id="A0A645BEC3"/>
<dbReference type="Pfam" id="PF00696">
    <property type="entry name" value="AA_kinase"/>
    <property type="match status" value="1"/>
</dbReference>